<keyword evidence="2" id="KW-1185">Reference proteome</keyword>
<gene>
    <name evidence="1" type="ORF">NQ318_013028</name>
</gene>
<accession>A0AAV8Y4Y0</accession>
<proteinExistence type="predicted"/>
<dbReference type="Proteomes" id="UP001162162">
    <property type="component" value="Unassembled WGS sequence"/>
</dbReference>
<protein>
    <submittedName>
        <fullName evidence="1">Uncharacterized protein</fullName>
    </submittedName>
</protein>
<evidence type="ECO:0000313" key="2">
    <source>
        <dbReference type="Proteomes" id="UP001162162"/>
    </source>
</evidence>
<evidence type="ECO:0000313" key="1">
    <source>
        <dbReference type="EMBL" id="KAJ8946217.1"/>
    </source>
</evidence>
<organism evidence="1 2">
    <name type="scientific">Aromia moschata</name>
    <dbReference type="NCBI Taxonomy" id="1265417"/>
    <lineage>
        <taxon>Eukaryota</taxon>
        <taxon>Metazoa</taxon>
        <taxon>Ecdysozoa</taxon>
        <taxon>Arthropoda</taxon>
        <taxon>Hexapoda</taxon>
        <taxon>Insecta</taxon>
        <taxon>Pterygota</taxon>
        <taxon>Neoptera</taxon>
        <taxon>Endopterygota</taxon>
        <taxon>Coleoptera</taxon>
        <taxon>Polyphaga</taxon>
        <taxon>Cucujiformia</taxon>
        <taxon>Chrysomeloidea</taxon>
        <taxon>Cerambycidae</taxon>
        <taxon>Cerambycinae</taxon>
        <taxon>Callichromatini</taxon>
        <taxon>Aromia</taxon>
    </lineage>
</organism>
<dbReference type="AlphaFoldDB" id="A0AAV8Y4Y0"/>
<reference evidence="1" key="1">
    <citation type="journal article" date="2023" name="Insect Mol. Biol.">
        <title>Genome sequencing provides insights into the evolution of gene families encoding plant cell wall-degrading enzymes in longhorned beetles.</title>
        <authorList>
            <person name="Shin N.R."/>
            <person name="Okamura Y."/>
            <person name="Kirsch R."/>
            <person name="Pauchet Y."/>
        </authorList>
    </citation>
    <scope>NUCLEOTIDE SEQUENCE</scope>
    <source>
        <strain evidence="1">AMC_N1</strain>
    </source>
</reference>
<dbReference type="EMBL" id="JAPWTK010000192">
    <property type="protein sequence ID" value="KAJ8946217.1"/>
    <property type="molecule type" value="Genomic_DNA"/>
</dbReference>
<sequence length="173" mass="18931">MGFEKKSTTTIVFSILESEEDRRFAADMKKYPFRGYSTVKLKAYNIAAVKVIGSLNQQLLDILSFCKGKLVNILEATQNLRILESIRGGGRVTSGGGSPPWVNNLPTPVRQRTARSAENIAAVRVSVQENPRQSIPRRAQEHGLSQTSTFSANFAFGLGSEPVQYPTDPGAQS</sequence>
<name>A0AAV8Y4Y0_9CUCU</name>
<comment type="caution">
    <text evidence="1">The sequence shown here is derived from an EMBL/GenBank/DDBJ whole genome shotgun (WGS) entry which is preliminary data.</text>
</comment>